<sequence length="61" mass="7240">MIMVIILGEIIKIKPQSITQNFSTCRRTLTIGLLRWMMPGRSWWAYKEVKTSILFFFEICV</sequence>
<proteinExistence type="predicted"/>
<evidence type="ECO:0000313" key="1">
    <source>
        <dbReference type="EMBL" id="KPJ70147.1"/>
    </source>
</evidence>
<gene>
    <name evidence="1" type="ORF">AMJ44_00690</name>
</gene>
<name>A0A0S7Y6I2_UNCSA</name>
<protein>
    <submittedName>
        <fullName evidence="1">Uncharacterized protein</fullName>
    </submittedName>
</protein>
<dbReference type="AlphaFoldDB" id="A0A0S7Y6I2"/>
<evidence type="ECO:0000313" key="2">
    <source>
        <dbReference type="Proteomes" id="UP000051861"/>
    </source>
</evidence>
<comment type="caution">
    <text evidence="1">The sequence shown here is derived from an EMBL/GenBank/DDBJ whole genome shotgun (WGS) entry which is preliminary data.</text>
</comment>
<reference evidence="1 2" key="1">
    <citation type="journal article" date="2015" name="Microbiome">
        <title>Genomic resolution of linkages in carbon, nitrogen, and sulfur cycling among widespread estuary sediment bacteria.</title>
        <authorList>
            <person name="Baker B.J."/>
            <person name="Lazar C.S."/>
            <person name="Teske A.P."/>
            <person name="Dick G.J."/>
        </authorList>
    </citation>
    <scope>NUCLEOTIDE SEQUENCE [LARGE SCALE GENOMIC DNA]</scope>
    <source>
        <strain evidence="1">DG_54_3</strain>
    </source>
</reference>
<accession>A0A0S7Y6I2</accession>
<dbReference type="EMBL" id="LIZX01000005">
    <property type="protein sequence ID" value="KPJ70147.1"/>
    <property type="molecule type" value="Genomic_DNA"/>
</dbReference>
<dbReference type="Proteomes" id="UP000051861">
    <property type="component" value="Unassembled WGS sequence"/>
</dbReference>
<organism evidence="1 2">
    <name type="scientific">candidate division WOR-1 bacterium DG_54_3</name>
    <dbReference type="NCBI Taxonomy" id="1703775"/>
    <lineage>
        <taxon>Bacteria</taxon>
        <taxon>Bacillati</taxon>
        <taxon>Saganbacteria</taxon>
    </lineage>
</organism>